<dbReference type="PANTHER" id="PTHR42776">
    <property type="entry name" value="SERINE PEPTIDASE S9 FAMILY MEMBER"/>
    <property type="match status" value="1"/>
</dbReference>
<comment type="caution">
    <text evidence="4">The sequence shown here is derived from an EMBL/GenBank/DDBJ whole genome shotgun (WGS) entry which is preliminary data.</text>
</comment>
<name>A0ABS5DTC0_9BURK</name>
<dbReference type="InterPro" id="IPR029058">
    <property type="entry name" value="AB_hydrolase_fold"/>
</dbReference>
<feature type="domain" description="Peptidase S9 prolyl oligopeptidase catalytic" evidence="3">
    <location>
        <begin position="439"/>
        <end position="653"/>
    </location>
</feature>
<evidence type="ECO:0000313" key="5">
    <source>
        <dbReference type="Proteomes" id="UP000672097"/>
    </source>
</evidence>
<dbReference type="Proteomes" id="UP000672097">
    <property type="component" value="Unassembled WGS sequence"/>
</dbReference>
<dbReference type="Gene3D" id="3.40.50.1820">
    <property type="entry name" value="alpha/beta hydrolase"/>
    <property type="match status" value="1"/>
</dbReference>
<dbReference type="InterPro" id="IPR011042">
    <property type="entry name" value="6-blade_b-propeller_TolB-like"/>
</dbReference>
<proteinExistence type="predicted"/>
<dbReference type="RefSeq" id="WP_210806119.1">
    <property type="nucleotide sequence ID" value="NZ_JAGQDG010000001.1"/>
</dbReference>
<evidence type="ECO:0000313" key="4">
    <source>
        <dbReference type="EMBL" id="MBQ0934350.1"/>
    </source>
</evidence>
<protein>
    <submittedName>
        <fullName evidence="4">S9 family peptidase</fullName>
    </submittedName>
</protein>
<accession>A0ABS5DTC0</accession>
<evidence type="ECO:0000259" key="3">
    <source>
        <dbReference type="Pfam" id="PF00326"/>
    </source>
</evidence>
<organism evidence="4 5">
    <name type="scientific">Ideonella paludis</name>
    <dbReference type="NCBI Taxonomy" id="1233411"/>
    <lineage>
        <taxon>Bacteria</taxon>
        <taxon>Pseudomonadati</taxon>
        <taxon>Pseudomonadota</taxon>
        <taxon>Betaproteobacteria</taxon>
        <taxon>Burkholderiales</taxon>
        <taxon>Sphaerotilaceae</taxon>
        <taxon>Ideonella</taxon>
    </lineage>
</organism>
<evidence type="ECO:0000256" key="1">
    <source>
        <dbReference type="ARBA" id="ARBA00022801"/>
    </source>
</evidence>
<feature type="signal peptide" evidence="2">
    <location>
        <begin position="1"/>
        <end position="31"/>
    </location>
</feature>
<dbReference type="PROSITE" id="PS51318">
    <property type="entry name" value="TAT"/>
    <property type="match status" value="1"/>
</dbReference>
<dbReference type="InterPro" id="IPR006311">
    <property type="entry name" value="TAT_signal"/>
</dbReference>
<sequence length="654" mass="72447">MRLRRSAPIGASGVAAAAVALAAIVPGLAQAVSPPKPGVPAVVPLRDFFANPAQAFFRISDDGRWLSWMQPAVGEGGSTPRMNIFVQALEGSKPTASPKQMTRESARDINNYFWKGGSTLLYQKDFGGDENFHVVAVDVATGKVVDLTPHEGARAEIVDNLEDDPDHVLVQHNKRDKQAMDLYRVHVRTGAETLVASNPGNVLGWVTDHQGKVRMAVASDGVNNKILYRATEAEPFKTVIETDFRTEVQPLFFDFDNKQVFLLSNRGRDLKALVKWDPAQPEAEQVVWQHPKVDLAGATYSKLRKVLATVEYADDLPGRHVFDAKTASLMDTLKQRLPGYQIEVQAATRQEDKFIIAAYNDRTSGTRYLFDAKVGGLNKLAVLNPKLPEPAMAPMKPIRYKARDGLEIPGYLTLPVGRPAKNLACIVNPHGGPWARDMWGFNPEVQFLANRGYCVLQMNFRGSTGYGRKFWEASFGQWGLKMQDDVTDGAQWLIKQGIADPKRLGIYGGSYGGYATLAGITFTPDLYAAAVDYVGVANLFTFMKTIPPYWEPFRQQMYAMVGNPDDPKDNARLAATSPVLHADKIKTPLLVAQGAKDPRVNKAESDQMVEALKKRGVTVQYIVKDNEGHGFRNEENRFEFYEAMEAFFGKHLKP</sequence>
<keyword evidence="5" id="KW-1185">Reference proteome</keyword>
<reference evidence="4 5" key="1">
    <citation type="submission" date="2021-04" db="EMBL/GenBank/DDBJ databases">
        <title>The genome sequence of type strain Ideonella paludis KCTC 32238.</title>
        <authorList>
            <person name="Liu Y."/>
        </authorList>
    </citation>
    <scope>NUCLEOTIDE SEQUENCE [LARGE SCALE GENOMIC DNA]</scope>
    <source>
        <strain evidence="4 5">KCTC 32238</strain>
    </source>
</reference>
<dbReference type="SUPFAM" id="SSF53474">
    <property type="entry name" value="alpha/beta-Hydrolases"/>
    <property type="match status" value="1"/>
</dbReference>
<dbReference type="InterPro" id="IPR001375">
    <property type="entry name" value="Peptidase_S9_cat"/>
</dbReference>
<dbReference type="EMBL" id="JAGQDG010000001">
    <property type="protein sequence ID" value="MBQ0934350.1"/>
    <property type="molecule type" value="Genomic_DNA"/>
</dbReference>
<gene>
    <name evidence="4" type="ORF">KAK11_03340</name>
</gene>
<keyword evidence="1" id="KW-0378">Hydrolase</keyword>
<keyword evidence="2" id="KW-0732">Signal</keyword>
<evidence type="ECO:0000256" key="2">
    <source>
        <dbReference type="SAM" id="SignalP"/>
    </source>
</evidence>
<dbReference type="Gene3D" id="2.120.10.30">
    <property type="entry name" value="TolB, C-terminal domain"/>
    <property type="match status" value="1"/>
</dbReference>
<dbReference type="SUPFAM" id="SSF82171">
    <property type="entry name" value="DPP6 N-terminal domain-like"/>
    <property type="match status" value="1"/>
</dbReference>
<dbReference type="Pfam" id="PF00326">
    <property type="entry name" value="Peptidase_S9"/>
    <property type="match status" value="1"/>
</dbReference>
<dbReference type="PANTHER" id="PTHR42776:SF27">
    <property type="entry name" value="DIPEPTIDYL PEPTIDASE FAMILY MEMBER 6"/>
    <property type="match status" value="1"/>
</dbReference>
<feature type="chain" id="PRO_5045206064" evidence="2">
    <location>
        <begin position="32"/>
        <end position="654"/>
    </location>
</feature>